<accession>A0A235H5S2</accession>
<reference evidence="2 3" key="1">
    <citation type="submission" date="2017-07" db="EMBL/GenBank/DDBJ databases">
        <title>Whole genome sequence of Azospirillum brasilense 2A1, a potential biofertilizer strain.</title>
        <authorList>
            <person name="Fontana C.A."/>
            <person name="Toffoli L.M."/>
            <person name="Salazar S.M."/>
            <person name="Puglisi E."/>
            <person name="Pedraza R."/>
            <person name="Bassi D."/>
            <person name="Cocconcelli P.S."/>
        </authorList>
    </citation>
    <scope>NUCLEOTIDE SEQUENCE [LARGE SCALE GENOMIC DNA]</scope>
    <source>
        <strain evidence="2 3">2A1</strain>
        <plasmid evidence="2">unnamed</plasmid>
    </source>
</reference>
<comment type="caution">
    <text evidence="2">The sequence shown here is derived from an EMBL/GenBank/DDBJ whole genome shotgun (WGS) entry which is preliminary data.</text>
</comment>
<proteinExistence type="predicted"/>
<name>A0A235H5S2_AZOBR</name>
<geneLocation type="plasmid" evidence="2">
    <name>unnamed</name>
</geneLocation>
<dbReference type="Proteomes" id="UP000215367">
    <property type="component" value="Unassembled WGS sequence"/>
</dbReference>
<dbReference type="AlphaFoldDB" id="A0A235H5S2"/>
<feature type="region of interest" description="Disordered" evidence="1">
    <location>
        <begin position="1"/>
        <end position="21"/>
    </location>
</feature>
<keyword evidence="2" id="KW-0614">Plasmid</keyword>
<sequence length="84" mass="8861">MERHGLVGGPRHPIRSDGEAARGQSVTFTGLLGTLVLWTVAGANPMLWRDGQSNPLPSRERVARRAGEGDARVAAFGKSATPSP</sequence>
<protein>
    <submittedName>
        <fullName evidence="2">Uncharacterized protein</fullName>
    </submittedName>
</protein>
<dbReference type="EMBL" id="NOWT01000038">
    <property type="protein sequence ID" value="OYD81138.1"/>
    <property type="molecule type" value="Genomic_DNA"/>
</dbReference>
<evidence type="ECO:0000256" key="1">
    <source>
        <dbReference type="SAM" id="MobiDB-lite"/>
    </source>
</evidence>
<evidence type="ECO:0000313" key="3">
    <source>
        <dbReference type="Proteomes" id="UP000215367"/>
    </source>
</evidence>
<gene>
    <name evidence="2" type="ORF">CHT98_27655</name>
</gene>
<evidence type="ECO:0000313" key="2">
    <source>
        <dbReference type="EMBL" id="OYD81138.1"/>
    </source>
</evidence>
<organism evidence="2 3">
    <name type="scientific">Azospirillum brasilense</name>
    <dbReference type="NCBI Taxonomy" id="192"/>
    <lineage>
        <taxon>Bacteria</taxon>
        <taxon>Pseudomonadati</taxon>
        <taxon>Pseudomonadota</taxon>
        <taxon>Alphaproteobacteria</taxon>
        <taxon>Rhodospirillales</taxon>
        <taxon>Azospirillaceae</taxon>
        <taxon>Azospirillum</taxon>
    </lineage>
</organism>